<keyword evidence="1" id="KW-0614">Plasmid</keyword>
<sequence length="308" mass="34210">MKYLSYILYLPALIIFGACTEEFEFEIDESDSKTVIEAQLTDLAQPQKVRITKLAPDLGETTYDGSGNDKQTPVSGATVSITDEEGNVHVFAPQTEQYSGKFEGYYVNEDFHGEKGKRYTLKVIDGDKVYTASETMPAVPVIDAIEIRRRQSEIPGKSDQYVPYISFDNPKTKDFFRFAMYSLSKYADGRVDEQGSNRIWEYSILSDRFLPERVNNLAVNDGQSPDGKNFYPGSPGNTVRVYMSSITEGAFAFYESLVNQFDNDGGIISPAPASAPTNISGGAIGYFIVASSTYKDVTVPDEQPYSQE</sequence>
<dbReference type="KEGG" id="fax:FUAX_42640"/>
<proteinExistence type="predicted"/>
<organism evidence="1 2">
    <name type="scientific">Fulvitalea axinellae</name>
    <dbReference type="NCBI Taxonomy" id="1182444"/>
    <lineage>
        <taxon>Bacteria</taxon>
        <taxon>Pseudomonadati</taxon>
        <taxon>Bacteroidota</taxon>
        <taxon>Cytophagia</taxon>
        <taxon>Cytophagales</taxon>
        <taxon>Persicobacteraceae</taxon>
        <taxon>Fulvitalea</taxon>
    </lineage>
</organism>
<dbReference type="AlphaFoldDB" id="A0AAU9CV18"/>
<keyword evidence="2" id="KW-1185">Reference proteome</keyword>
<evidence type="ECO:0008006" key="3">
    <source>
        <dbReference type="Google" id="ProtNLM"/>
    </source>
</evidence>
<dbReference type="EMBL" id="AP025316">
    <property type="protein sequence ID" value="BDD11832.1"/>
    <property type="molecule type" value="Genomic_DNA"/>
</dbReference>
<dbReference type="InterPro" id="IPR025345">
    <property type="entry name" value="DUF4249"/>
</dbReference>
<dbReference type="RefSeq" id="WP_338395231.1">
    <property type="nucleotide sequence ID" value="NZ_AP025316.1"/>
</dbReference>
<name>A0AAU9CV18_9BACT</name>
<dbReference type="PROSITE" id="PS51257">
    <property type="entry name" value="PROKAR_LIPOPROTEIN"/>
    <property type="match status" value="1"/>
</dbReference>
<evidence type="ECO:0000313" key="2">
    <source>
        <dbReference type="Proteomes" id="UP001348817"/>
    </source>
</evidence>
<dbReference type="Pfam" id="PF14054">
    <property type="entry name" value="DUF4249"/>
    <property type="match status" value="1"/>
</dbReference>
<evidence type="ECO:0000313" key="1">
    <source>
        <dbReference type="EMBL" id="BDD11832.1"/>
    </source>
</evidence>
<dbReference type="Proteomes" id="UP001348817">
    <property type="component" value="Plasmid pFA2"/>
</dbReference>
<gene>
    <name evidence="1" type="ORF">FUAX_42640</name>
</gene>
<reference evidence="1 2" key="1">
    <citation type="submission" date="2021-12" db="EMBL/GenBank/DDBJ databases">
        <title>Genome sequencing of bacteria with rrn-lacking chromosome and rrn-plasmid.</title>
        <authorList>
            <person name="Anda M."/>
            <person name="Iwasaki W."/>
        </authorList>
    </citation>
    <scope>NUCLEOTIDE SEQUENCE [LARGE SCALE GENOMIC DNA]</scope>
    <source>
        <strain evidence="1 2">DSM 100852</strain>
        <plasmid evidence="1 2">pFA2</plasmid>
    </source>
</reference>
<protein>
    <recommendedName>
        <fullName evidence="3">DUF4249 domain-containing protein</fullName>
    </recommendedName>
</protein>
<geneLocation type="plasmid" evidence="1 2">
    <name>pFA2</name>
</geneLocation>
<accession>A0AAU9CV18</accession>